<protein>
    <submittedName>
        <fullName evidence="1">DUF4350 domain-containing protein</fullName>
    </submittedName>
</protein>
<dbReference type="PROSITE" id="PS51257">
    <property type="entry name" value="PROKAR_LIPOPROTEIN"/>
    <property type="match status" value="1"/>
</dbReference>
<proteinExistence type="predicted"/>
<dbReference type="SUPFAM" id="SSF52317">
    <property type="entry name" value="Class I glutamine amidotransferase-like"/>
    <property type="match status" value="1"/>
</dbReference>
<keyword evidence="2" id="KW-1185">Reference proteome</keyword>
<dbReference type="Proteomes" id="UP001595897">
    <property type="component" value="Unassembled WGS sequence"/>
</dbReference>
<dbReference type="InterPro" id="IPR029062">
    <property type="entry name" value="Class_I_gatase-like"/>
</dbReference>
<reference evidence="2" key="1">
    <citation type="journal article" date="2019" name="Int. J. Syst. Evol. Microbiol.">
        <title>The Global Catalogue of Microorganisms (GCM) 10K type strain sequencing project: providing services to taxonomists for standard genome sequencing and annotation.</title>
        <authorList>
            <consortium name="The Broad Institute Genomics Platform"/>
            <consortium name="The Broad Institute Genome Sequencing Center for Infectious Disease"/>
            <person name="Wu L."/>
            <person name="Ma J."/>
        </authorList>
    </citation>
    <scope>NUCLEOTIDE SEQUENCE [LARGE SCALE GENOMIC DNA]</scope>
    <source>
        <strain evidence="2">KACC 12507</strain>
    </source>
</reference>
<sequence>MALMSKKIVLFVTVLFLFSCSDIDGSPQQADPDFIPKNLKQTFSNVDNPRVLIDEAHNNFHTASGRYKAFQQVLVSDGYTVKPNRKVFTLDVLKNTDILVIANALDTNRHDWMPPFEDAFQKAEVQAIKQWVSDGGSLLLIADHIPFPKAAESLTSAFGFEFSNGHVDKALFRIKDGSLAKHAVTKSSIDLTNNIQLNAFNDISEPNPSEFGFLKQVKTFGGSAFTPPKNAKSILTLGSWAFSRTPEIPFQIKAETPKISMDGWSQGAILEFGNGRVAVFSEAMMFTSQLYVPTGEKMGLTSKGAEDNEQFVINVMHWLSGLI</sequence>
<dbReference type="RefSeq" id="WP_382407693.1">
    <property type="nucleotide sequence ID" value="NZ_JBHSGU010000002.1"/>
</dbReference>
<evidence type="ECO:0000313" key="1">
    <source>
        <dbReference type="EMBL" id="MFC4700352.1"/>
    </source>
</evidence>
<dbReference type="EMBL" id="JBHSGU010000002">
    <property type="protein sequence ID" value="MFC4700352.1"/>
    <property type="molecule type" value="Genomic_DNA"/>
</dbReference>
<evidence type="ECO:0000313" key="2">
    <source>
        <dbReference type="Proteomes" id="UP001595897"/>
    </source>
</evidence>
<organism evidence="1 2">
    <name type="scientific">Glaciecola siphonariae</name>
    <dbReference type="NCBI Taxonomy" id="521012"/>
    <lineage>
        <taxon>Bacteria</taxon>
        <taxon>Pseudomonadati</taxon>
        <taxon>Pseudomonadota</taxon>
        <taxon>Gammaproteobacteria</taxon>
        <taxon>Alteromonadales</taxon>
        <taxon>Alteromonadaceae</taxon>
        <taxon>Glaciecola</taxon>
    </lineage>
</organism>
<comment type="caution">
    <text evidence="1">The sequence shown here is derived from an EMBL/GenBank/DDBJ whole genome shotgun (WGS) entry which is preliminary data.</text>
</comment>
<accession>A0ABV9LV07</accession>
<gene>
    <name evidence="1" type="ORF">ACFO4O_09305</name>
</gene>
<name>A0ABV9LV07_9ALTE</name>